<protein>
    <submittedName>
        <fullName evidence="3">Transglutaminase domain-containing protein</fullName>
    </submittedName>
</protein>
<evidence type="ECO:0000256" key="1">
    <source>
        <dbReference type="SAM" id="SignalP"/>
    </source>
</evidence>
<dbReference type="Proteomes" id="UP000682713">
    <property type="component" value="Unassembled WGS sequence"/>
</dbReference>
<comment type="caution">
    <text evidence="3">The sequence shown here is derived from an EMBL/GenBank/DDBJ whole genome shotgun (WGS) entry which is preliminary data.</text>
</comment>
<dbReference type="RefSeq" id="WP_213110051.1">
    <property type="nucleotide sequence ID" value="NZ_JAGYPJ010000001.1"/>
</dbReference>
<evidence type="ECO:0000259" key="2">
    <source>
        <dbReference type="SMART" id="SM00460"/>
    </source>
</evidence>
<dbReference type="SMART" id="SM00460">
    <property type="entry name" value="TGc"/>
    <property type="match status" value="1"/>
</dbReference>
<dbReference type="AlphaFoldDB" id="A0A942TMB4"/>
<dbReference type="EMBL" id="JAGYPJ010000001">
    <property type="protein sequence ID" value="MBS4199366.1"/>
    <property type="molecule type" value="Genomic_DNA"/>
</dbReference>
<evidence type="ECO:0000313" key="4">
    <source>
        <dbReference type="Proteomes" id="UP000682713"/>
    </source>
</evidence>
<sequence>MKNWKLLFLILLSILFINTACNNETSDLPKEPKKDERVSNKKESVNKYTSLAETKSNEIEHKPIQLTTFADVVDASLTKPLYDDFEVEKEFTISGTVKKYDLLKGKYAWIKLKHLDKDETFEYYSPVKDGRFSQSIHFFNGNGKYSVQVLLPSTDQENYYSELAAFEVMNTDTNMIRDISYTPYGLDAGLHINEPNTGLVEENEMIHVSGKVAESSVMLQIEKEEDSWQHIIPVSNGSFSFELPLYFGEGVYNVHVLLPDKKLENRYQYGSTFKVHNTSSKNMKPIEYHRGYEEKGINLEAPIYGGYEVDLMLPIKGTIDSRTMNVDQLTHLYIKTKKGSDEALDVVPIHHFHFDESIYLRFGPGEYEITINVPEINPTNKSYFSFSSIAALKVINIAKEDNRDLLPSRGIQSDAPEIIALSHEITKNAKSDKEKAKAVYEYVAKNISYDVEKYKNSEFEWDDNALKTLSTKKGVCQDYVYLAVALLRANNIEARFIAGQAGTGVSKENHAWVETKVDGKWLIMDPTWGSGYLESDRFVAKYTEKYFDPDKAEFTKTHIREKEEY</sequence>
<organism evidence="3 4">
    <name type="scientific">Lederbergia citrisecunda</name>
    <dbReference type="NCBI Taxonomy" id="2833583"/>
    <lineage>
        <taxon>Bacteria</taxon>
        <taxon>Bacillati</taxon>
        <taxon>Bacillota</taxon>
        <taxon>Bacilli</taxon>
        <taxon>Bacillales</taxon>
        <taxon>Bacillaceae</taxon>
        <taxon>Lederbergia</taxon>
    </lineage>
</organism>
<dbReference type="PANTHER" id="PTHR33490">
    <property type="entry name" value="BLR5614 PROTEIN-RELATED"/>
    <property type="match status" value="1"/>
</dbReference>
<proteinExistence type="predicted"/>
<accession>A0A942TMB4</accession>
<name>A0A942TMB4_9BACI</name>
<dbReference type="InterPro" id="IPR002931">
    <property type="entry name" value="Transglutaminase-like"/>
</dbReference>
<feature type="chain" id="PRO_5037483290" evidence="1">
    <location>
        <begin position="23"/>
        <end position="565"/>
    </location>
</feature>
<feature type="domain" description="Transglutaminase-like" evidence="2">
    <location>
        <begin position="468"/>
        <end position="528"/>
    </location>
</feature>
<feature type="signal peptide" evidence="1">
    <location>
        <begin position="1"/>
        <end position="22"/>
    </location>
</feature>
<reference evidence="3 4" key="1">
    <citation type="submission" date="2021-05" db="EMBL/GenBank/DDBJ databases">
        <title>Novel Bacillus species.</title>
        <authorList>
            <person name="Liu G."/>
        </authorList>
    </citation>
    <scope>NUCLEOTIDE SEQUENCE [LARGE SCALE GENOMIC DNA]</scope>
    <source>
        <strain evidence="3 4">FJAT-49732</strain>
    </source>
</reference>
<dbReference type="Pfam" id="PF01841">
    <property type="entry name" value="Transglut_core"/>
    <property type="match status" value="1"/>
</dbReference>
<dbReference type="SUPFAM" id="SSF54001">
    <property type="entry name" value="Cysteine proteinases"/>
    <property type="match status" value="1"/>
</dbReference>
<dbReference type="InterPro" id="IPR038765">
    <property type="entry name" value="Papain-like_cys_pep_sf"/>
</dbReference>
<gene>
    <name evidence="3" type="ORF">KHA93_06840</name>
</gene>
<keyword evidence="4" id="KW-1185">Reference proteome</keyword>
<evidence type="ECO:0000313" key="3">
    <source>
        <dbReference type="EMBL" id="MBS4199366.1"/>
    </source>
</evidence>
<dbReference type="Gene3D" id="3.10.620.30">
    <property type="match status" value="1"/>
</dbReference>
<keyword evidence="1" id="KW-0732">Signal</keyword>